<evidence type="ECO:0000313" key="8">
    <source>
        <dbReference type="EnsemblMetazoa" id="GAUT002214-PA"/>
    </source>
</evidence>
<dbReference type="InterPro" id="IPR042241">
    <property type="entry name" value="GCP_C_sf"/>
</dbReference>
<dbReference type="STRING" id="7395.A0A1A9UEJ0"/>
<evidence type="ECO:0000256" key="1">
    <source>
        <dbReference type="ARBA" id="ARBA00004245"/>
    </source>
</evidence>
<dbReference type="Pfam" id="PF04130">
    <property type="entry name" value="GCP_C_terminal"/>
    <property type="match status" value="1"/>
</dbReference>
<dbReference type="EnsemblMetazoa" id="GAUT002214-RA">
    <property type="protein sequence ID" value="GAUT002214-PA"/>
    <property type="gene ID" value="GAUT002214"/>
</dbReference>
<dbReference type="Gene3D" id="1.20.120.1900">
    <property type="entry name" value="Gamma-tubulin complex, C-terminal domain"/>
    <property type="match status" value="1"/>
</dbReference>
<organism evidence="8 9">
    <name type="scientific">Glossina austeni</name>
    <name type="common">Savannah tsetse fly</name>
    <dbReference type="NCBI Taxonomy" id="7395"/>
    <lineage>
        <taxon>Eukaryota</taxon>
        <taxon>Metazoa</taxon>
        <taxon>Ecdysozoa</taxon>
        <taxon>Arthropoda</taxon>
        <taxon>Hexapoda</taxon>
        <taxon>Insecta</taxon>
        <taxon>Pterygota</taxon>
        <taxon>Neoptera</taxon>
        <taxon>Endopterygota</taxon>
        <taxon>Diptera</taxon>
        <taxon>Brachycera</taxon>
        <taxon>Muscomorpha</taxon>
        <taxon>Hippoboscoidea</taxon>
        <taxon>Glossinidae</taxon>
        <taxon>Glossina</taxon>
    </lineage>
</organism>
<evidence type="ECO:0000256" key="3">
    <source>
        <dbReference type="ARBA" id="ARBA00022490"/>
    </source>
</evidence>
<dbReference type="GO" id="GO:0051321">
    <property type="term" value="P:meiotic cell cycle"/>
    <property type="evidence" value="ECO:0007669"/>
    <property type="project" value="TreeGrafter"/>
</dbReference>
<sequence>MSFNVFTTPKVGTTTTTAGISSATITRNSYKDIYDLLERLCKSFVGARNNRRDILRHVTQYISNCPSALGSTLPYDEVSLVAKIAQHLNTTQSTSIVTASVLLATNPENALSQSRTTLFLNLHEQLKASQLDSHQRCGLLTFLYYMADTKYSSENGHNINCCITGTIRNQNHLCYKPNASLPPNNAMQLLKPHTLHKASPINNTNVAAPHLSLVGATCVSSIYNASSDINHKISVLRHKNSASKSSCCSESESSVLPANINTHITPLRSGPDMYKILEAQNNPNDDIVQNVIYAFTGIHGKYLKKDIISGKFKLDIKAKTLNVVQAGMLLRLAELGYYHDLVQSYTDSKSGRCALGLMGQGFVSALKNELTKYYGMVAMLQEQLNKQRQTEMFSYYSHTKPERLSLMKILVWSVDPLQRLQLLANIAEACQEKKGGALASTVHGFLNSGNPMVRNVAKELLLAICGPLYQMLTKWLLEGEICDPHGEFFIECLVEVGPDRLWYDKYRVRSTMLPNFVTTDLAHKILVTGKSINFLCEICQDKQPIRGRDELRHCIEENAEHIFSCVADTKLHSTIDSIYFNTSKHVLDIVMGPHKLLEHLQAMRRYLLLGQGDFIGILMENLKSELDKPAKELYSYDLSSIMDAAIRSTNAQYDDPEILNHLDVRLMSPCDGDVGWDILSLQYTLRGPLATMLEPSMSIYQILFKPLWRMKHMEFVLSSKIWKDQKCNAKPLRSMAAQLQKVLYRLHLFTSEMIHFIHQMQYYILFEVIECSWAQLQEKVQQAKALDDILNAHDEFLNGIKCGAFLDSNSGELCRTMETVYEGIIRLEIWQDKFYELCFRELKARKKYEDEVRKSEKLGKYGVTTEKKLERDHEFKIFEQTLVSYHKTLENIGGDYEKAVRCFLLALNSNNDHNLQLFGIRLDFNEYYKKRDQRLGVPLTFEHMRMSNVYFNNNKSLLGSRVLSIN</sequence>
<evidence type="ECO:0000256" key="2">
    <source>
        <dbReference type="ARBA" id="ARBA00010337"/>
    </source>
</evidence>
<dbReference type="GO" id="GO:0005874">
    <property type="term" value="C:microtubule"/>
    <property type="evidence" value="ECO:0007669"/>
    <property type="project" value="UniProtKB-KW"/>
</dbReference>
<accession>A0A1A9UEJ0</accession>
<feature type="domain" description="Gamma tubulin complex component C-terminal" evidence="6">
    <location>
        <begin position="596"/>
        <end position="928"/>
    </location>
</feature>
<dbReference type="GO" id="GO:0031122">
    <property type="term" value="P:cytoplasmic microtubule organization"/>
    <property type="evidence" value="ECO:0007669"/>
    <property type="project" value="TreeGrafter"/>
</dbReference>
<dbReference type="InterPro" id="IPR041470">
    <property type="entry name" value="GCP_N"/>
</dbReference>
<name>A0A1A9UEJ0_GLOAU</name>
<dbReference type="GO" id="GO:0000922">
    <property type="term" value="C:spindle pole"/>
    <property type="evidence" value="ECO:0007669"/>
    <property type="project" value="InterPro"/>
</dbReference>
<dbReference type="InterPro" id="IPR040457">
    <property type="entry name" value="GCP_C"/>
</dbReference>
<keyword evidence="3" id="KW-0963">Cytoplasm</keyword>
<dbReference type="AlphaFoldDB" id="A0A1A9UEJ0"/>
<proteinExistence type="inferred from homology"/>
<evidence type="ECO:0000259" key="7">
    <source>
        <dbReference type="Pfam" id="PF17681"/>
    </source>
</evidence>
<dbReference type="VEuPathDB" id="VectorBase:GAUT002214"/>
<keyword evidence="4" id="KW-0493">Microtubule</keyword>
<protein>
    <submittedName>
        <fullName evidence="8">Gamma-tubulin complex component</fullName>
    </submittedName>
</protein>
<feature type="domain" description="Gamma tubulin complex component protein N-terminal" evidence="7">
    <location>
        <begin position="288"/>
        <end position="591"/>
    </location>
</feature>
<dbReference type="GO" id="GO:0051225">
    <property type="term" value="P:spindle assembly"/>
    <property type="evidence" value="ECO:0007669"/>
    <property type="project" value="TreeGrafter"/>
</dbReference>
<dbReference type="Proteomes" id="UP000078200">
    <property type="component" value="Unassembled WGS sequence"/>
</dbReference>
<dbReference type="GO" id="GO:0043015">
    <property type="term" value="F:gamma-tubulin binding"/>
    <property type="evidence" value="ECO:0007669"/>
    <property type="project" value="InterPro"/>
</dbReference>
<comment type="subcellular location">
    <subcellularLocation>
        <location evidence="1">Cytoplasm</location>
        <location evidence="1">Cytoskeleton</location>
    </subcellularLocation>
</comment>
<comment type="similarity">
    <text evidence="2">Belongs to the TUBGCP family.</text>
</comment>
<dbReference type="Pfam" id="PF17681">
    <property type="entry name" value="GCP_N_terminal"/>
    <property type="match status" value="1"/>
</dbReference>
<dbReference type="PANTHER" id="PTHR19302:SF14">
    <property type="entry name" value="GAMMA-TUBULIN COMPLEX COMPONENT 3"/>
    <property type="match status" value="1"/>
</dbReference>
<dbReference type="GO" id="GO:0007020">
    <property type="term" value="P:microtubule nucleation"/>
    <property type="evidence" value="ECO:0007669"/>
    <property type="project" value="InterPro"/>
</dbReference>
<dbReference type="InterPro" id="IPR007259">
    <property type="entry name" value="GCP"/>
</dbReference>
<dbReference type="GO" id="GO:0000930">
    <property type="term" value="C:gamma-tubulin complex"/>
    <property type="evidence" value="ECO:0007669"/>
    <property type="project" value="TreeGrafter"/>
</dbReference>
<dbReference type="GO" id="GO:0000278">
    <property type="term" value="P:mitotic cell cycle"/>
    <property type="evidence" value="ECO:0007669"/>
    <property type="project" value="TreeGrafter"/>
</dbReference>
<evidence type="ECO:0000256" key="5">
    <source>
        <dbReference type="ARBA" id="ARBA00023212"/>
    </source>
</evidence>
<evidence type="ECO:0000259" key="6">
    <source>
        <dbReference type="Pfam" id="PF04130"/>
    </source>
</evidence>
<dbReference type="PANTHER" id="PTHR19302">
    <property type="entry name" value="GAMMA TUBULIN COMPLEX PROTEIN"/>
    <property type="match status" value="1"/>
</dbReference>
<evidence type="ECO:0000256" key="4">
    <source>
        <dbReference type="ARBA" id="ARBA00022701"/>
    </source>
</evidence>
<evidence type="ECO:0000313" key="9">
    <source>
        <dbReference type="Proteomes" id="UP000078200"/>
    </source>
</evidence>
<reference evidence="8" key="1">
    <citation type="submission" date="2020-05" db="UniProtKB">
        <authorList>
            <consortium name="EnsemblMetazoa"/>
        </authorList>
    </citation>
    <scope>IDENTIFICATION</scope>
    <source>
        <strain evidence="8">TTRI</strain>
    </source>
</reference>
<keyword evidence="9" id="KW-1185">Reference proteome</keyword>
<dbReference type="GO" id="GO:0051011">
    <property type="term" value="F:microtubule minus-end binding"/>
    <property type="evidence" value="ECO:0007669"/>
    <property type="project" value="TreeGrafter"/>
</dbReference>
<keyword evidence="5" id="KW-0206">Cytoskeleton</keyword>